<dbReference type="Proteomes" id="UP000784700">
    <property type="component" value="Unassembled WGS sequence"/>
</dbReference>
<gene>
    <name evidence="2" type="ORF">DY114_00965</name>
    <name evidence="3" type="ORF">DY130_06490</name>
</gene>
<evidence type="ECO:0000313" key="5">
    <source>
        <dbReference type="Proteomes" id="UP000784700"/>
    </source>
</evidence>
<protein>
    <submittedName>
        <fullName evidence="3">Uncharacterized protein</fullName>
    </submittedName>
</protein>
<evidence type="ECO:0000313" key="2">
    <source>
        <dbReference type="EMBL" id="TPR26297.1"/>
    </source>
</evidence>
<dbReference type="AlphaFoldDB" id="A0A9Q8IMR1"/>
<feature type="transmembrane region" description="Helical" evidence="1">
    <location>
        <begin position="6"/>
        <end position="22"/>
    </location>
</feature>
<evidence type="ECO:0000313" key="4">
    <source>
        <dbReference type="Proteomes" id="UP000777560"/>
    </source>
</evidence>
<evidence type="ECO:0000256" key="1">
    <source>
        <dbReference type="SAM" id="Phobius"/>
    </source>
</evidence>
<dbReference type="EMBL" id="QUBG01000007">
    <property type="protein sequence ID" value="TPR43126.1"/>
    <property type="molecule type" value="Genomic_DNA"/>
</dbReference>
<accession>A0A9Q8IMR1</accession>
<dbReference type="EMBL" id="QUAV01000001">
    <property type="protein sequence ID" value="TPR26297.1"/>
    <property type="molecule type" value="Genomic_DNA"/>
</dbReference>
<keyword evidence="1" id="KW-1133">Transmembrane helix</keyword>
<keyword evidence="1" id="KW-0812">Transmembrane</keyword>
<dbReference type="RefSeq" id="WP_105964248.1">
    <property type="nucleotide sequence ID" value="NZ_POSO01000002.1"/>
</dbReference>
<proteinExistence type="predicted"/>
<name>A0A9Q8IMR1_9LACO</name>
<dbReference type="GeneID" id="58108321"/>
<dbReference type="Proteomes" id="UP000777560">
    <property type="component" value="Unassembled WGS sequence"/>
</dbReference>
<comment type="caution">
    <text evidence="3">The sequence shown here is derived from an EMBL/GenBank/DDBJ whole genome shotgun (WGS) entry which is preliminary data.</text>
</comment>
<organism evidence="3 5">
    <name type="scientific">Apilactobacillus micheneri</name>
    <dbReference type="NCBI Taxonomy" id="1899430"/>
    <lineage>
        <taxon>Bacteria</taxon>
        <taxon>Bacillati</taxon>
        <taxon>Bacillota</taxon>
        <taxon>Bacilli</taxon>
        <taxon>Lactobacillales</taxon>
        <taxon>Lactobacillaceae</taxon>
        <taxon>Apilactobacillus</taxon>
    </lineage>
</organism>
<sequence>MFWRIFTTIVFIFTIIDGIVYFKNEHKSKHLVEKILQNDENKQAIMQILSTNQEDAVKVKNLRKHFDLKLGESLDIFIKYKKHEI</sequence>
<evidence type="ECO:0000313" key="3">
    <source>
        <dbReference type="EMBL" id="TPR43126.1"/>
    </source>
</evidence>
<reference evidence="3 4" key="1">
    <citation type="submission" date="2018-08" db="EMBL/GenBank/DDBJ databases">
        <title>Comparative genomics of wild bee and flower associated Lactobacillus reveals potential adaptation to the bee host.</title>
        <authorList>
            <person name="Vuong H.Q."/>
            <person name="Mcfrederick Q.S."/>
        </authorList>
    </citation>
    <scope>NUCLEOTIDE SEQUENCE</scope>
    <source>
        <strain evidence="2 4">HV_13</strain>
        <strain evidence="3">HV_63</strain>
    </source>
</reference>
<keyword evidence="1" id="KW-0472">Membrane</keyword>
<keyword evidence="4" id="KW-1185">Reference proteome</keyword>